<evidence type="ECO:0000256" key="1">
    <source>
        <dbReference type="ARBA" id="ARBA00004162"/>
    </source>
</evidence>
<evidence type="ECO:0000256" key="8">
    <source>
        <dbReference type="SAM" id="Coils"/>
    </source>
</evidence>
<dbReference type="KEGG" id="abas:ACPOL_3590"/>
<evidence type="ECO:0000256" key="4">
    <source>
        <dbReference type="ARBA" id="ARBA00022692"/>
    </source>
</evidence>
<protein>
    <submittedName>
        <fullName evidence="12">Flagellar motor rotation protein MotB</fullName>
    </submittedName>
</protein>
<accession>A0A2Z5G2J0</accession>
<dbReference type="Proteomes" id="UP000253606">
    <property type="component" value="Chromosome"/>
</dbReference>
<feature type="transmembrane region" description="Helical" evidence="10">
    <location>
        <begin position="21"/>
        <end position="44"/>
    </location>
</feature>
<feature type="compositionally biased region" description="Low complexity" evidence="9">
    <location>
        <begin position="247"/>
        <end position="267"/>
    </location>
</feature>
<keyword evidence="4 10" id="KW-0812">Transmembrane</keyword>
<gene>
    <name evidence="12" type="ORF">ACPOL_3590</name>
</gene>
<evidence type="ECO:0000313" key="12">
    <source>
        <dbReference type="EMBL" id="AXC12875.1"/>
    </source>
</evidence>
<dbReference type="GO" id="GO:0005886">
    <property type="term" value="C:plasma membrane"/>
    <property type="evidence" value="ECO:0007669"/>
    <property type="project" value="UniProtKB-SubCell"/>
</dbReference>
<feature type="domain" description="OmpA-like" evidence="11">
    <location>
        <begin position="119"/>
        <end position="239"/>
    </location>
</feature>
<dbReference type="InterPro" id="IPR006665">
    <property type="entry name" value="OmpA-like"/>
</dbReference>
<dbReference type="Pfam" id="PF13677">
    <property type="entry name" value="MotB_plug"/>
    <property type="match status" value="1"/>
</dbReference>
<keyword evidence="5 10" id="KW-1133">Transmembrane helix</keyword>
<keyword evidence="6 7" id="KW-0472">Membrane</keyword>
<dbReference type="AlphaFoldDB" id="A0A2Z5G2J0"/>
<dbReference type="CDD" id="cd07185">
    <property type="entry name" value="OmpA_C-like"/>
    <property type="match status" value="1"/>
</dbReference>
<evidence type="ECO:0000259" key="11">
    <source>
        <dbReference type="PROSITE" id="PS51123"/>
    </source>
</evidence>
<keyword evidence="3" id="KW-1003">Cell membrane</keyword>
<proteinExistence type="inferred from homology"/>
<dbReference type="InterPro" id="IPR050330">
    <property type="entry name" value="Bact_OuterMem_StrucFunc"/>
</dbReference>
<keyword evidence="12" id="KW-0966">Cell projection</keyword>
<comment type="subcellular location">
    <subcellularLocation>
        <location evidence="1">Cell membrane</location>
        <topology evidence="1">Single-pass membrane protein</topology>
    </subcellularLocation>
</comment>
<keyword evidence="13" id="KW-1185">Reference proteome</keyword>
<dbReference type="EMBL" id="CP030840">
    <property type="protein sequence ID" value="AXC12875.1"/>
    <property type="molecule type" value="Genomic_DNA"/>
</dbReference>
<dbReference type="SUPFAM" id="SSF103088">
    <property type="entry name" value="OmpA-like"/>
    <property type="match status" value="1"/>
</dbReference>
<keyword evidence="12" id="KW-0282">Flagellum</keyword>
<evidence type="ECO:0000256" key="9">
    <source>
        <dbReference type="SAM" id="MobiDB-lite"/>
    </source>
</evidence>
<dbReference type="InterPro" id="IPR036737">
    <property type="entry name" value="OmpA-like_sf"/>
</dbReference>
<keyword evidence="8" id="KW-0175">Coiled coil</keyword>
<sequence>MAKPTIIIIKRGKGHAGHHGGAWKVAYADFVTAMMALFIVLWLLNTSEHTKKVVAGYFNDPLGKSTEVGSDKSGSGEALPFTKENIEKLKEQLERQIHQTVNLKDLSKQVEMTVTPEGLRIELLESKDGTFFDLGGTTLKPDGKDMLNLLADKLSTVPNRVSIEGHTDSQPFSGAKLYSNWELSEDRANVARRLMQHPGGLRENQVSQVRGFANQRLRMPAAPFDPSNRRVSLIVQYLTPADLPAQSAAAVPSPNTNPTPSSATVPAKTPGSKPTAGH</sequence>
<name>A0A2Z5G2J0_9BACT</name>
<dbReference type="PROSITE" id="PS51123">
    <property type="entry name" value="OMPA_2"/>
    <property type="match status" value="1"/>
</dbReference>
<keyword evidence="12" id="KW-0969">Cilium</keyword>
<dbReference type="RefSeq" id="WP_114207987.1">
    <property type="nucleotide sequence ID" value="NZ_CP030840.1"/>
</dbReference>
<reference evidence="12 13" key="1">
    <citation type="journal article" date="2018" name="Front. Microbiol.">
        <title>Hydrolytic Capabilities as a Key to Environmental Success: Chitinolytic and Cellulolytic Acidobacteria From Acidic Sub-arctic Soils and Boreal Peatlands.</title>
        <authorList>
            <person name="Belova S.E."/>
            <person name="Ravin N.V."/>
            <person name="Pankratov T.A."/>
            <person name="Rakitin A.L."/>
            <person name="Ivanova A.A."/>
            <person name="Beletsky A.V."/>
            <person name="Mardanov A.V."/>
            <person name="Sinninghe Damste J.S."/>
            <person name="Dedysh S.N."/>
        </authorList>
    </citation>
    <scope>NUCLEOTIDE SEQUENCE [LARGE SCALE GENOMIC DNA]</scope>
    <source>
        <strain evidence="12 13">SBC82</strain>
    </source>
</reference>
<evidence type="ECO:0000256" key="6">
    <source>
        <dbReference type="ARBA" id="ARBA00023136"/>
    </source>
</evidence>
<evidence type="ECO:0000256" key="5">
    <source>
        <dbReference type="ARBA" id="ARBA00022989"/>
    </source>
</evidence>
<dbReference type="Pfam" id="PF00691">
    <property type="entry name" value="OmpA"/>
    <property type="match status" value="1"/>
</dbReference>
<organism evidence="12 13">
    <name type="scientific">Acidisarcina polymorpha</name>
    <dbReference type="NCBI Taxonomy" id="2211140"/>
    <lineage>
        <taxon>Bacteria</taxon>
        <taxon>Pseudomonadati</taxon>
        <taxon>Acidobacteriota</taxon>
        <taxon>Terriglobia</taxon>
        <taxon>Terriglobales</taxon>
        <taxon>Acidobacteriaceae</taxon>
        <taxon>Acidisarcina</taxon>
    </lineage>
</organism>
<comment type="similarity">
    <text evidence="2">Belongs to the MotB family.</text>
</comment>
<evidence type="ECO:0000313" key="13">
    <source>
        <dbReference type="Proteomes" id="UP000253606"/>
    </source>
</evidence>
<evidence type="ECO:0000256" key="2">
    <source>
        <dbReference type="ARBA" id="ARBA00008914"/>
    </source>
</evidence>
<dbReference type="InterPro" id="IPR025713">
    <property type="entry name" value="MotB-like_N_dom"/>
</dbReference>
<dbReference type="PANTHER" id="PTHR30329:SF21">
    <property type="entry name" value="LIPOPROTEIN YIAD-RELATED"/>
    <property type="match status" value="1"/>
</dbReference>
<dbReference type="Gene3D" id="3.30.1330.60">
    <property type="entry name" value="OmpA-like domain"/>
    <property type="match status" value="1"/>
</dbReference>
<evidence type="ECO:0000256" key="10">
    <source>
        <dbReference type="SAM" id="Phobius"/>
    </source>
</evidence>
<dbReference type="PANTHER" id="PTHR30329">
    <property type="entry name" value="STATOR ELEMENT OF FLAGELLAR MOTOR COMPLEX"/>
    <property type="match status" value="1"/>
</dbReference>
<evidence type="ECO:0000256" key="7">
    <source>
        <dbReference type="PROSITE-ProRule" id="PRU00473"/>
    </source>
</evidence>
<feature type="coiled-coil region" evidence="8">
    <location>
        <begin position="79"/>
        <end position="106"/>
    </location>
</feature>
<feature type="region of interest" description="Disordered" evidence="9">
    <location>
        <begin position="245"/>
        <end position="278"/>
    </location>
</feature>
<evidence type="ECO:0000256" key="3">
    <source>
        <dbReference type="ARBA" id="ARBA00022475"/>
    </source>
</evidence>
<dbReference type="OrthoDB" id="9815217at2"/>